<dbReference type="NCBIfam" id="TIGR00254">
    <property type="entry name" value="GGDEF"/>
    <property type="match status" value="1"/>
</dbReference>
<dbReference type="GO" id="GO:1902201">
    <property type="term" value="P:negative regulation of bacterial-type flagellum-dependent cell motility"/>
    <property type="evidence" value="ECO:0007669"/>
    <property type="project" value="TreeGrafter"/>
</dbReference>
<comment type="catalytic activity">
    <reaction evidence="2">
        <text>2 GTP = 3',3'-c-di-GMP + 2 diphosphate</text>
        <dbReference type="Rhea" id="RHEA:24898"/>
        <dbReference type="ChEBI" id="CHEBI:33019"/>
        <dbReference type="ChEBI" id="CHEBI:37565"/>
        <dbReference type="ChEBI" id="CHEBI:58805"/>
        <dbReference type="EC" id="2.7.7.65"/>
    </reaction>
</comment>
<reference evidence="5 6" key="1">
    <citation type="submission" date="2016-10" db="EMBL/GenBank/DDBJ databases">
        <title>Genome sequence of a sulfur-reducing bacterium Desulfurobacterium indicum K6013.</title>
        <authorList>
            <person name="Cao J."/>
            <person name="Shao Z."/>
            <person name="Alain K."/>
            <person name="Jebbar M."/>
        </authorList>
    </citation>
    <scope>NUCLEOTIDE SEQUENCE [LARGE SCALE GENOMIC DNA]</scope>
    <source>
        <strain evidence="5 6">K6013</strain>
    </source>
</reference>
<dbReference type="FunFam" id="3.30.70.270:FF:000001">
    <property type="entry name" value="Diguanylate cyclase domain protein"/>
    <property type="match status" value="1"/>
</dbReference>
<evidence type="ECO:0000256" key="1">
    <source>
        <dbReference type="ARBA" id="ARBA00012528"/>
    </source>
</evidence>
<evidence type="ECO:0000259" key="4">
    <source>
        <dbReference type="PROSITE" id="PS50887"/>
    </source>
</evidence>
<dbReference type="GO" id="GO:0005886">
    <property type="term" value="C:plasma membrane"/>
    <property type="evidence" value="ECO:0007669"/>
    <property type="project" value="TreeGrafter"/>
</dbReference>
<evidence type="ECO:0000256" key="3">
    <source>
        <dbReference type="SAM" id="Phobius"/>
    </source>
</evidence>
<proteinExistence type="predicted"/>
<dbReference type="AlphaFoldDB" id="A0A1R1MN91"/>
<accession>A0A1R1MN91</accession>
<keyword evidence="3" id="KW-0472">Membrane</keyword>
<dbReference type="Pfam" id="PF00990">
    <property type="entry name" value="GGDEF"/>
    <property type="match status" value="1"/>
</dbReference>
<organism evidence="5 6">
    <name type="scientific">Desulfurobacterium indicum</name>
    <dbReference type="NCBI Taxonomy" id="1914305"/>
    <lineage>
        <taxon>Bacteria</taxon>
        <taxon>Pseudomonadati</taxon>
        <taxon>Aquificota</taxon>
        <taxon>Aquificia</taxon>
        <taxon>Desulfurobacteriales</taxon>
        <taxon>Desulfurobacteriaceae</taxon>
        <taxon>Desulfurobacterium</taxon>
    </lineage>
</organism>
<comment type="caution">
    <text evidence="5">The sequence shown here is derived from an EMBL/GenBank/DDBJ whole genome shotgun (WGS) entry which is preliminary data.</text>
</comment>
<evidence type="ECO:0000313" key="6">
    <source>
        <dbReference type="Proteomes" id="UP000187408"/>
    </source>
</evidence>
<dbReference type="GO" id="GO:0043709">
    <property type="term" value="P:cell adhesion involved in single-species biofilm formation"/>
    <property type="evidence" value="ECO:0007669"/>
    <property type="project" value="TreeGrafter"/>
</dbReference>
<dbReference type="Proteomes" id="UP000187408">
    <property type="component" value="Unassembled WGS sequence"/>
</dbReference>
<dbReference type="SUPFAM" id="SSF55073">
    <property type="entry name" value="Nucleotide cyclase"/>
    <property type="match status" value="1"/>
</dbReference>
<dbReference type="EC" id="2.7.7.65" evidence="1"/>
<keyword evidence="3" id="KW-1133">Transmembrane helix</keyword>
<feature type="domain" description="GGDEF" evidence="4">
    <location>
        <begin position="207"/>
        <end position="334"/>
    </location>
</feature>
<sequence>MISILLTLLFVVFFGFNFIINTVKIYRTDDAFIINRLGQIRGSIQRYAKLKVINLPEATQVKNYINKAFKEVDRKYFNNKILESYQKKLQFRKSYINLKTEWKKLERTNSTPQILILSERCWQLADQTTTKAQRIAEMKDEHLLTIMENVRNLIFCIIFILIVAIYFFVKKDLEKNATFDSLTLLYNRNYFGNQLQRCIWKSRKDNLPISIIMIDIDHFKKINDTYGHAKGDEVLAKVAQIIRKQIRESDLAFRYGGEEFLVALPGTASDEAVKIAERIREAIKNTNFGIKRKVTVSCGITEYRAGDTLKEFVKRADKALYTAKNRGRDRCEIC</sequence>
<dbReference type="InterPro" id="IPR043128">
    <property type="entry name" value="Rev_trsase/Diguanyl_cyclase"/>
</dbReference>
<dbReference type="EMBL" id="MOEN01000002">
    <property type="protein sequence ID" value="OMH41292.1"/>
    <property type="molecule type" value="Genomic_DNA"/>
</dbReference>
<name>A0A1R1MN91_9BACT</name>
<feature type="transmembrane region" description="Helical" evidence="3">
    <location>
        <begin position="152"/>
        <end position="169"/>
    </location>
</feature>
<dbReference type="STRING" id="1914305.BLW93_01075"/>
<keyword evidence="3" id="KW-0812">Transmembrane</keyword>
<dbReference type="CDD" id="cd01949">
    <property type="entry name" value="GGDEF"/>
    <property type="match status" value="1"/>
</dbReference>
<dbReference type="GO" id="GO:0052621">
    <property type="term" value="F:diguanylate cyclase activity"/>
    <property type="evidence" value="ECO:0007669"/>
    <property type="project" value="UniProtKB-EC"/>
</dbReference>
<dbReference type="PANTHER" id="PTHR45138">
    <property type="entry name" value="REGULATORY COMPONENTS OF SENSORY TRANSDUCTION SYSTEM"/>
    <property type="match status" value="1"/>
</dbReference>
<evidence type="ECO:0000256" key="2">
    <source>
        <dbReference type="ARBA" id="ARBA00034247"/>
    </source>
</evidence>
<dbReference type="PROSITE" id="PS50887">
    <property type="entry name" value="GGDEF"/>
    <property type="match status" value="1"/>
</dbReference>
<keyword evidence="6" id="KW-1185">Reference proteome</keyword>
<dbReference type="Gene3D" id="3.30.70.270">
    <property type="match status" value="1"/>
</dbReference>
<dbReference type="InterPro" id="IPR029787">
    <property type="entry name" value="Nucleotide_cyclase"/>
</dbReference>
<gene>
    <name evidence="5" type="ORF">BLW93_01075</name>
</gene>
<dbReference type="InterPro" id="IPR050469">
    <property type="entry name" value="Diguanylate_Cyclase"/>
</dbReference>
<dbReference type="PANTHER" id="PTHR45138:SF9">
    <property type="entry name" value="DIGUANYLATE CYCLASE DGCM-RELATED"/>
    <property type="match status" value="1"/>
</dbReference>
<evidence type="ECO:0000313" key="5">
    <source>
        <dbReference type="EMBL" id="OMH41292.1"/>
    </source>
</evidence>
<dbReference type="SMART" id="SM00267">
    <property type="entry name" value="GGDEF"/>
    <property type="match status" value="1"/>
</dbReference>
<protein>
    <recommendedName>
        <fullName evidence="1">diguanylate cyclase</fullName>
        <ecNumber evidence="1">2.7.7.65</ecNumber>
    </recommendedName>
</protein>
<dbReference type="InterPro" id="IPR000160">
    <property type="entry name" value="GGDEF_dom"/>
</dbReference>